<evidence type="ECO:0000256" key="6">
    <source>
        <dbReference type="SAM" id="Phobius"/>
    </source>
</evidence>
<evidence type="ECO:0000256" key="2">
    <source>
        <dbReference type="ARBA" id="ARBA00012438"/>
    </source>
</evidence>
<comment type="caution">
    <text evidence="9">The sequence shown here is derived from an EMBL/GenBank/DDBJ whole genome shotgun (WGS) entry which is preliminary data.</text>
</comment>
<dbReference type="Proteomes" id="UP001528411">
    <property type="component" value="Unassembled WGS sequence"/>
</dbReference>
<accession>A0ABT5FD95</accession>
<dbReference type="InterPro" id="IPR011006">
    <property type="entry name" value="CheY-like_superfamily"/>
</dbReference>
<dbReference type="CDD" id="cd16922">
    <property type="entry name" value="HATPase_EvgS-ArcB-TorS-like"/>
    <property type="match status" value="1"/>
</dbReference>
<dbReference type="Gene3D" id="3.30.565.10">
    <property type="entry name" value="Histidine kinase-like ATPase, C-terminal domain"/>
    <property type="match status" value="1"/>
</dbReference>
<dbReference type="InterPro" id="IPR005467">
    <property type="entry name" value="His_kinase_dom"/>
</dbReference>
<dbReference type="CDD" id="cd17546">
    <property type="entry name" value="REC_hyHK_CKI1_RcsC-like"/>
    <property type="match status" value="1"/>
</dbReference>
<evidence type="ECO:0000256" key="1">
    <source>
        <dbReference type="ARBA" id="ARBA00000085"/>
    </source>
</evidence>
<dbReference type="Pfam" id="PF00512">
    <property type="entry name" value="HisKA"/>
    <property type="match status" value="1"/>
</dbReference>
<keyword evidence="6" id="KW-0472">Membrane</keyword>
<dbReference type="InterPro" id="IPR036097">
    <property type="entry name" value="HisK_dim/P_sf"/>
</dbReference>
<dbReference type="CDD" id="cd00082">
    <property type="entry name" value="HisKA"/>
    <property type="match status" value="1"/>
</dbReference>
<feature type="domain" description="Response regulatory" evidence="8">
    <location>
        <begin position="393"/>
        <end position="513"/>
    </location>
</feature>
<proteinExistence type="predicted"/>
<feature type="domain" description="Histidine kinase" evidence="7">
    <location>
        <begin position="150"/>
        <end position="370"/>
    </location>
</feature>
<dbReference type="EMBL" id="JAQOMS010000002">
    <property type="protein sequence ID" value="MDC2889029.1"/>
    <property type="molecule type" value="Genomic_DNA"/>
</dbReference>
<comment type="catalytic activity">
    <reaction evidence="1">
        <text>ATP + protein L-histidine = ADP + protein N-phospho-L-histidine.</text>
        <dbReference type="EC" id="2.7.13.3"/>
    </reaction>
</comment>
<dbReference type="InterPro" id="IPR036890">
    <property type="entry name" value="HATPase_C_sf"/>
</dbReference>
<dbReference type="PANTHER" id="PTHR45339:SF1">
    <property type="entry name" value="HYBRID SIGNAL TRANSDUCTION HISTIDINE KINASE J"/>
    <property type="match status" value="1"/>
</dbReference>
<feature type="modified residue" description="4-aspartylphosphate" evidence="5">
    <location>
        <position position="443"/>
    </location>
</feature>
<reference evidence="9 10" key="1">
    <citation type="submission" date="2023-01" db="EMBL/GenBank/DDBJ databases">
        <title>Psychrosphaera sp. nov., isolated from marine algae.</title>
        <authorList>
            <person name="Bayburt H."/>
            <person name="Choi B.J."/>
            <person name="Kim J.M."/>
            <person name="Choi D.G."/>
            <person name="Jeon C.O."/>
        </authorList>
    </citation>
    <scope>NUCLEOTIDE SEQUENCE [LARGE SCALE GENOMIC DNA]</scope>
    <source>
        <strain evidence="9 10">G1-22</strain>
    </source>
</reference>
<keyword evidence="6" id="KW-1133">Transmembrane helix</keyword>
<dbReference type="SUPFAM" id="SSF47384">
    <property type="entry name" value="Homodimeric domain of signal transducing histidine kinase"/>
    <property type="match status" value="1"/>
</dbReference>
<dbReference type="Pfam" id="PF02518">
    <property type="entry name" value="HATPase_c"/>
    <property type="match status" value="1"/>
</dbReference>
<evidence type="ECO:0000313" key="9">
    <source>
        <dbReference type="EMBL" id="MDC2889029.1"/>
    </source>
</evidence>
<protein>
    <recommendedName>
        <fullName evidence="2">histidine kinase</fullName>
        <ecNumber evidence="2">2.7.13.3</ecNumber>
    </recommendedName>
</protein>
<keyword evidence="9" id="KW-0067">ATP-binding</keyword>
<keyword evidence="9" id="KW-0547">Nucleotide-binding</keyword>
<gene>
    <name evidence="9" type="ORF">PN838_09900</name>
</gene>
<evidence type="ECO:0000259" key="8">
    <source>
        <dbReference type="PROSITE" id="PS50110"/>
    </source>
</evidence>
<dbReference type="EC" id="2.7.13.3" evidence="2"/>
<evidence type="ECO:0000256" key="4">
    <source>
        <dbReference type="ARBA" id="ARBA00023012"/>
    </source>
</evidence>
<dbReference type="PANTHER" id="PTHR45339">
    <property type="entry name" value="HYBRID SIGNAL TRANSDUCTION HISTIDINE KINASE J"/>
    <property type="match status" value="1"/>
</dbReference>
<dbReference type="RefSeq" id="WP_272180564.1">
    <property type="nucleotide sequence ID" value="NZ_JAQOMS010000002.1"/>
</dbReference>
<evidence type="ECO:0000256" key="5">
    <source>
        <dbReference type="PROSITE-ProRule" id="PRU00169"/>
    </source>
</evidence>
<dbReference type="PROSITE" id="PS50109">
    <property type="entry name" value="HIS_KIN"/>
    <property type="match status" value="1"/>
</dbReference>
<dbReference type="SUPFAM" id="SSF52172">
    <property type="entry name" value="CheY-like"/>
    <property type="match status" value="1"/>
</dbReference>
<keyword evidence="3 5" id="KW-0597">Phosphoprotein</keyword>
<feature type="transmembrane region" description="Helical" evidence="6">
    <location>
        <begin position="20"/>
        <end position="39"/>
    </location>
</feature>
<dbReference type="Pfam" id="PF00072">
    <property type="entry name" value="Response_reg"/>
    <property type="match status" value="1"/>
</dbReference>
<evidence type="ECO:0000259" key="7">
    <source>
        <dbReference type="PROSITE" id="PS50109"/>
    </source>
</evidence>
<name>A0ABT5FD95_9GAMM</name>
<dbReference type="GO" id="GO:0005524">
    <property type="term" value="F:ATP binding"/>
    <property type="evidence" value="ECO:0007669"/>
    <property type="project" value="UniProtKB-KW"/>
</dbReference>
<organism evidence="9 10">
    <name type="scientific">Psychrosphaera algicola</name>
    <dbReference type="NCBI Taxonomy" id="3023714"/>
    <lineage>
        <taxon>Bacteria</taxon>
        <taxon>Pseudomonadati</taxon>
        <taxon>Pseudomonadota</taxon>
        <taxon>Gammaproteobacteria</taxon>
        <taxon>Alteromonadales</taxon>
        <taxon>Pseudoalteromonadaceae</taxon>
        <taxon>Psychrosphaera</taxon>
    </lineage>
</organism>
<dbReference type="SUPFAM" id="SSF55874">
    <property type="entry name" value="ATPase domain of HSP90 chaperone/DNA topoisomerase II/histidine kinase"/>
    <property type="match status" value="1"/>
</dbReference>
<dbReference type="PROSITE" id="PS50110">
    <property type="entry name" value="RESPONSE_REGULATORY"/>
    <property type="match status" value="1"/>
</dbReference>
<dbReference type="PRINTS" id="PR00344">
    <property type="entry name" value="BCTRLSENSOR"/>
</dbReference>
<evidence type="ECO:0000256" key="3">
    <source>
        <dbReference type="ARBA" id="ARBA00022553"/>
    </source>
</evidence>
<keyword evidence="4" id="KW-0902">Two-component regulatory system</keyword>
<keyword evidence="6" id="KW-0812">Transmembrane</keyword>
<sequence>MVLLPRNLYEQHISKMAVGSLSILGIFIIALYFIMLTVARKVSRPIMELTKTVASASENKNFEQMKLDIKSSFITEFNQMIPIIQRFSETLGDTLNKVRLATLETQSANQQLAVLNKNLTKIVADKTHELEIALYEANHANKAKSKFLANMSHEIRTPMNGVLGMLELLTFTDLDEGQKHKVDIAQTSAKALLSLINDILDLSKLDAGKVSFEKMDFALSALVAEVASTQKYLLEGNGVELVLDFDQADPLWSVGDPMRVRQVLTNLLSNAIKFTSQGEIRISLKTEVTGQVRKVELSVLDTGIGIDDRKIASLFSAFTQADESTTRKYGGTGLGLSISKQLCGLMGGDLKVTSTVGEGSNFVASFVFPVGKEKIKAAPIKVQSSDIELSGLNILLVEDNKINQLVAQNLLTNLGCIVTVANNGLEALDALKDLRRVDLVLMDCQMPEMDGLEATQIIRIGEVCPENKNIPIIALTANAMKGDEEKCLAAGMNGFIAKPIDTEKLKSTIQQVL</sequence>
<dbReference type="InterPro" id="IPR003661">
    <property type="entry name" value="HisK_dim/P_dom"/>
</dbReference>
<evidence type="ECO:0000313" key="10">
    <source>
        <dbReference type="Proteomes" id="UP001528411"/>
    </source>
</evidence>
<dbReference type="InterPro" id="IPR004358">
    <property type="entry name" value="Sig_transdc_His_kin-like_C"/>
</dbReference>
<dbReference type="SMART" id="SM00387">
    <property type="entry name" value="HATPase_c"/>
    <property type="match status" value="1"/>
</dbReference>
<dbReference type="InterPro" id="IPR001789">
    <property type="entry name" value="Sig_transdc_resp-reg_receiver"/>
</dbReference>
<dbReference type="SMART" id="SM00448">
    <property type="entry name" value="REC"/>
    <property type="match status" value="1"/>
</dbReference>
<dbReference type="Gene3D" id="3.40.50.2300">
    <property type="match status" value="1"/>
</dbReference>
<dbReference type="InterPro" id="IPR003594">
    <property type="entry name" value="HATPase_dom"/>
</dbReference>
<dbReference type="SMART" id="SM00388">
    <property type="entry name" value="HisKA"/>
    <property type="match status" value="1"/>
</dbReference>
<dbReference type="Gene3D" id="1.10.287.130">
    <property type="match status" value="1"/>
</dbReference>
<keyword evidence="10" id="KW-1185">Reference proteome</keyword>